<name>A0ABX8INM1_9GAMM</name>
<feature type="transmembrane region" description="Helical" evidence="1">
    <location>
        <begin position="199"/>
        <end position="219"/>
    </location>
</feature>
<sequence length="221" mass="25713">MSNIIENLSYVLPVFITAVMVIFLWFRRKTEVEFREISRSISYLDDEKDNKNSNIEKLVTRGDVELRVLEEITDASSRHYFFGRGKSPREIKLERVQNDLREILRDSIEAENFTEIKERILKLLDEIAADLHEIRQRVPFEGLEDPERSLLIDLIEEIEPSKEIPRQKAQQLADIIKLKHQDIKKLQLENSKAAGWTRWGTVGTVSFGLLSLALSIYTIST</sequence>
<dbReference type="EMBL" id="CP076686">
    <property type="protein sequence ID" value="QWV14698.1"/>
    <property type="molecule type" value="Genomic_DNA"/>
</dbReference>
<feature type="transmembrane region" description="Helical" evidence="1">
    <location>
        <begin position="7"/>
        <end position="26"/>
    </location>
</feature>
<protein>
    <submittedName>
        <fullName evidence="2">Uncharacterized protein</fullName>
    </submittedName>
</protein>
<evidence type="ECO:0000313" key="2">
    <source>
        <dbReference type="EMBL" id="QWV14698.1"/>
    </source>
</evidence>
<dbReference type="GeneID" id="78559568"/>
<accession>A0ABX8INM1</accession>
<gene>
    <name evidence="2" type="ORF">KQ249_08960</name>
</gene>
<keyword evidence="1" id="KW-0472">Membrane</keyword>
<organism evidence="2 3">
    <name type="scientific">Marinobacter adhaerens</name>
    <dbReference type="NCBI Taxonomy" id="1033846"/>
    <lineage>
        <taxon>Bacteria</taxon>
        <taxon>Pseudomonadati</taxon>
        <taxon>Pseudomonadota</taxon>
        <taxon>Gammaproteobacteria</taxon>
        <taxon>Pseudomonadales</taxon>
        <taxon>Marinobacteraceae</taxon>
        <taxon>Marinobacter</taxon>
    </lineage>
</organism>
<keyword evidence="1" id="KW-0812">Transmembrane</keyword>
<evidence type="ECO:0000256" key="1">
    <source>
        <dbReference type="SAM" id="Phobius"/>
    </source>
</evidence>
<proteinExistence type="predicted"/>
<reference evidence="2 3" key="1">
    <citation type="submission" date="2021-06" db="EMBL/GenBank/DDBJ databases">
        <title>Microbial metabolic specificity influences pelagic lipid remineralization.</title>
        <authorList>
            <person name="Behrendt L."/>
            <person name="Hunter J.E."/>
            <person name="Alcolombri U."/>
            <person name="Smriga S."/>
            <person name="Mincer T."/>
            <person name="Lowenstein D.P."/>
            <person name="Peaudecerf F.J."/>
            <person name="Fernandez V.I."/>
            <person name="Fredricks H."/>
            <person name="Almblad H."/>
            <person name="Harrison J.J."/>
            <person name="Stocker R."/>
            <person name="Van Mooy B.A.S."/>
        </authorList>
    </citation>
    <scope>NUCLEOTIDE SEQUENCE [LARGE SCALE GENOMIC DNA]</scope>
    <source>
        <strain evidence="2 3">HP15-B</strain>
    </source>
</reference>
<keyword evidence="1" id="KW-1133">Transmembrane helix</keyword>
<dbReference type="RefSeq" id="WP_216688066.1">
    <property type="nucleotide sequence ID" value="NZ_CP076686.1"/>
</dbReference>
<dbReference type="Proteomes" id="UP000683442">
    <property type="component" value="Chromosome"/>
</dbReference>
<keyword evidence="3" id="KW-1185">Reference proteome</keyword>
<evidence type="ECO:0000313" key="3">
    <source>
        <dbReference type="Proteomes" id="UP000683442"/>
    </source>
</evidence>